<protein>
    <submittedName>
        <fullName evidence="3">Uu.00g030740.m01.CDS01</fullName>
    </submittedName>
</protein>
<gene>
    <name evidence="3" type="ORF">KHLLAP_LOCUS689</name>
</gene>
<feature type="domain" description="DUF6604" evidence="2">
    <location>
        <begin position="12"/>
        <end position="208"/>
    </location>
</feature>
<name>A0AAI8YCX6_9PEZI</name>
<reference evidence="3" key="1">
    <citation type="submission" date="2023-10" db="EMBL/GenBank/DDBJ databases">
        <authorList>
            <person name="Hackl T."/>
        </authorList>
    </citation>
    <scope>NUCLEOTIDE SEQUENCE</scope>
</reference>
<evidence type="ECO:0000313" key="3">
    <source>
        <dbReference type="EMBL" id="CAJ2500221.1"/>
    </source>
</evidence>
<evidence type="ECO:0000256" key="1">
    <source>
        <dbReference type="SAM" id="MobiDB-lite"/>
    </source>
</evidence>
<sequence length="314" mass="34746">MLPDFLSNSYTRYKDDTRAFTTWLRSADEACGYKPAAKKPTPAEGTELRTPTAPDAPEPPISAPVSSQRLKGKARKLEKQAQVQVKPTLPETGNVKTVKYNVSTREVLAQAEAISQAKNNVRMPSSIKTNLERAIEARQRCAHWYEAAKLGKADFDQDGHRYFISLLQDVLAKLEWETTAKPASSTQATGNSAAKKPVSKSPAGLELPLRQDHPRGGNRNHTSSHQMIRRAEEDLCGTVLPKARMNDCYKDLTAMMVVAESITQGLDATRGVGVEVTPFDSFVYFTLMKFAQIAAMSNKPEIEWPPPIPTLQFN</sequence>
<dbReference type="EMBL" id="CAUWAG010000003">
    <property type="protein sequence ID" value="CAJ2500221.1"/>
    <property type="molecule type" value="Genomic_DNA"/>
</dbReference>
<proteinExistence type="predicted"/>
<evidence type="ECO:0000313" key="4">
    <source>
        <dbReference type="Proteomes" id="UP001295740"/>
    </source>
</evidence>
<dbReference type="PANTHER" id="PTHR38795">
    <property type="entry name" value="DUF6604 DOMAIN-CONTAINING PROTEIN"/>
    <property type="match status" value="1"/>
</dbReference>
<evidence type="ECO:0000259" key="2">
    <source>
        <dbReference type="Pfam" id="PF20253"/>
    </source>
</evidence>
<dbReference type="AlphaFoldDB" id="A0AAI8YCX6"/>
<dbReference type="PANTHER" id="PTHR38795:SF1">
    <property type="entry name" value="DUF6604 DOMAIN-CONTAINING PROTEIN"/>
    <property type="match status" value="1"/>
</dbReference>
<feature type="compositionally biased region" description="Polar residues" evidence="1">
    <location>
        <begin position="181"/>
        <end position="192"/>
    </location>
</feature>
<accession>A0AAI8YCX6</accession>
<dbReference type="Proteomes" id="UP001295740">
    <property type="component" value="Unassembled WGS sequence"/>
</dbReference>
<dbReference type="InterPro" id="IPR046539">
    <property type="entry name" value="DUF6604"/>
</dbReference>
<feature type="region of interest" description="Disordered" evidence="1">
    <location>
        <begin position="31"/>
        <end position="83"/>
    </location>
</feature>
<feature type="region of interest" description="Disordered" evidence="1">
    <location>
        <begin position="181"/>
        <end position="227"/>
    </location>
</feature>
<keyword evidence="4" id="KW-1185">Reference proteome</keyword>
<comment type="caution">
    <text evidence="3">The sequence shown here is derived from an EMBL/GenBank/DDBJ whole genome shotgun (WGS) entry which is preliminary data.</text>
</comment>
<organism evidence="3 4">
    <name type="scientific">Anthostomella pinea</name>
    <dbReference type="NCBI Taxonomy" id="933095"/>
    <lineage>
        <taxon>Eukaryota</taxon>
        <taxon>Fungi</taxon>
        <taxon>Dikarya</taxon>
        <taxon>Ascomycota</taxon>
        <taxon>Pezizomycotina</taxon>
        <taxon>Sordariomycetes</taxon>
        <taxon>Xylariomycetidae</taxon>
        <taxon>Xylariales</taxon>
        <taxon>Xylariaceae</taxon>
        <taxon>Anthostomella</taxon>
    </lineage>
</organism>
<dbReference type="Pfam" id="PF20253">
    <property type="entry name" value="DUF6604"/>
    <property type="match status" value="1"/>
</dbReference>